<dbReference type="Proteomes" id="UP000649617">
    <property type="component" value="Unassembled WGS sequence"/>
</dbReference>
<dbReference type="EMBL" id="CAJNIZ010046233">
    <property type="protein sequence ID" value="CAE7743475.1"/>
    <property type="molecule type" value="Genomic_DNA"/>
</dbReference>
<dbReference type="PANTHER" id="PTHR11573:SF6">
    <property type="entry name" value="RIBONUCLEOSIDE-DIPHOSPHATE REDUCTASE LARGE SUBUNIT"/>
    <property type="match status" value="1"/>
</dbReference>
<reference evidence="3" key="1">
    <citation type="submission" date="2021-02" db="EMBL/GenBank/DDBJ databases">
        <authorList>
            <person name="Dougan E. K."/>
            <person name="Rhodes N."/>
            <person name="Thang M."/>
            <person name="Chan C."/>
        </authorList>
    </citation>
    <scope>NUCLEOTIDE SEQUENCE</scope>
</reference>
<sequence>MYLEPWHADVLDFLELRKNHGKEEQRARDLFYGLWIPDLFMKRVKDNQDWTLFCPNEAFDKSTGKGLMDVWGEEFEAMYTRLEKEGKGRKTMKAQHLWFRILESQMETGTPYMLYKD</sequence>
<evidence type="ECO:0000313" key="4">
    <source>
        <dbReference type="Proteomes" id="UP000649617"/>
    </source>
</evidence>
<comment type="caution">
    <text evidence="3">The sequence shown here is derived from an EMBL/GenBank/DDBJ whole genome shotgun (WGS) entry which is preliminary data.</text>
</comment>
<feature type="domain" description="Ribonucleotide reductase large subunit C-terminal" evidence="2">
    <location>
        <begin position="1"/>
        <end position="117"/>
    </location>
</feature>
<gene>
    <name evidence="3" type="primary">RNR1</name>
    <name evidence="3" type="ORF">SPIL2461_LOCUS21425</name>
</gene>
<feature type="non-terminal residue" evidence="3">
    <location>
        <position position="117"/>
    </location>
</feature>
<evidence type="ECO:0000256" key="1">
    <source>
        <dbReference type="ARBA" id="ARBA00010406"/>
    </source>
</evidence>
<dbReference type="GO" id="GO:0009263">
    <property type="term" value="P:deoxyribonucleotide biosynthetic process"/>
    <property type="evidence" value="ECO:0007669"/>
    <property type="project" value="TreeGrafter"/>
</dbReference>
<protein>
    <submittedName>
        <fullName evidence="3">RNR1 protein</fullName>
    </submittedName>
</protein>
<comment type="similarity">
    <text evidence="1">Belongs to the ribonucleoside diphosphate reductase large chain family.</text>
</comment>
<dbReference type="InterPro" id="IPR039718">
    <property type="entry name" value="Rrm1"/>
</dbReference>
<dbReference type="Gene3D" id="3.20.70.20">
    <property type="match status" value="1"/>
</dbReference>
<dbReference type="GO" id="GO:0005971">
    <property type="term" value="C:ribonucleoside-diphosphate reductase complex"/>
    <property type="evidence" value="ECO:0007669"/>
    <property type="project" value="TreeGrafter"/>
</dbReference>
<dbReference type="OrthoDB" id="3000483at2759"/>
<dbReference type="GO" id="GO:0004748">
    <property type="term" value="F:ribonucleoside-diphosphate reductase activity, thioredoxin disulfide as acceptor"/>
    <property type="evidence" value="ECO:0007669"/>
    <property type="project" value="TreeGrafter"/>
</dbReference>
<evidence type="ECO:0000313" key="3">
    <source>
        <dbReference type="EMBL" id="CAE7743475.1"/>
    </source>
</evidence>
<name>A0A812XRQ5_SYMPI</name>
<dbReference type="GO" id="GO:0005524">
    <property type="term" value="F:ATP binding"/>
    <property type="evidence" value="ECO:0007669"/>
    <property type="project" value="TreeGrafter"/>
</dbReference>
<keyword evidence="4" id="KW-1185">Reference proteome</keyword>
<dbReference type="AlphaFoldDB" id="A0A812XRQ5"/>
<evidence type="ECO:0000259" key="2">
    <source>
        <dbReference type="Pfam" id="PF02867"/>
    </source>
</evidence>
<dbReference type="SUPFAM" id="SSF51998">
    <property type="entry name" value="PFL-like glycyl radical enzymes"/>
    <property type="match status" value="1"/>
</dbReference>
<dbReference type="Pfam" id="PF02867">
    <property type="entry name" value="Ribonuc_red_lgC"/>
    <property type="match status" value="1"/>
</dbReference>
<dbReference type="PANTHER" id="PTHR11573">
    <property type="entry name" value="RIBONUCLEOSIDE-DIPHOSPHATE REDUCTASE LARGE CHAIN"/>
    <property type="match status" value="1"/>
</dbReference>
<accession>A0A812XRQ5</accession>
<organism evidence="3 4">
    <name type="scientific">Symbiodinium pilosum</name>
    <name type="common">Dinoflagellate</name>
    <dbReference type="NCBI Taxonomy" id="2952"/>
    <lineage>
        <taxon>Eukaryota</taxon>
        <taxon>Sar</taxon>
        <taxon>Alveolata</taxon>
        <taxon>Dinophyceae</taxon>
        <taxon>Suessiales</taxon>
        <taxon>Symbiodiniaceae</taxon>
        <taxon>Symbiodinium</taxon>
    </lineage>
</organism>
<dbReference type="InterPro" id="IPR000788">
    <property type="entry name" value="RNR_lg_C"/>
</dbReference>
<proteinExistence type="inferred from homology"/>